<dbReference type="GO" id="GO:0009295">
    <property type="term" value="C:nucleoid"/>
    <property type="evidence" value="ECO:0007669"/>
    <property type="project" value="TreeGrafter"/>
</dbReference>
<dbReference type="GO" id="GO:0003697">
    <property type="term" value="F:single-stranded DNA binding"/>
    <property type="evidence" value="ECO:0007669"/>
    <property type="project" value="UniProtKB-UniRule"/>
</dbReference>
<evidence type="ECO:0000256" key="2">
    <source>
        <dbReference type="HAMAP-Rule" id="MF_00984"/>
    </source>
</evidence>
<name>A0A1F5XZM0_9BACT</name>
<keyword evidence="1 2" id="KW-0238">DNA-binding</keyword>
<evidence type="ECO:0000256" key="4">
    <source>
        <dbReference type="SAM" id="MobiDB-lite"/>
    </source>
</evidence>
<feature type="compositionally biased region" description="Low complexity" evidence="4">
    <location>
        <begin position="113"/>
        <end position="133"/>
    </location>
</feature>
<dbReference type="PIRSF" id="PIRSF002070">
    <property type="entry name" value="SSB"/>
    <property type="match status" value="1"/>
</dbReference>
<dbReference type="CDD" id="cd04496">
    <property type="entry name" value="SSB_OBF"/>
    <property type="match status" value="1"/>
</dbReference>
<feature type="region of interest" description="Disordered" evidence="4">
    <location>
        <begin position="100"/>
        <end position="156"/>
    </location>
</feature>
<organism evidence="5 6">
    <name type="scientific">Candidatus Giovannonibacteria bacterium RIFCSPLOWO2_12_FULL_44_15</name>
    <dbReference type="NCBI Taxonomy" id="1798364"/>
    <lineage>
        <taxon>Bacteria</taxon>
        <taxon>Candidatus Giovannoniibacteriota</taxon>
    </lineage>
</organism>
<dbReference type="STRING" id="1798364.A3G54_00860"/>
<evidence type="ECO:0000256" key="1">
    <source>
        <dbReference type="ARBA" id="ARBA00023125"/>
    </source>
</evidence>
<dbReference type="SUPFAM" id="SSF50249">
    <property type="entry name" value="Nucleic acid-binding proteins"/>
    <property type="match status" value="1"/>
</dbReference>
<evidence type="ECO:0000313" key="5">
    <source>
        <dbReference type="EMBL" id="OGF93282.1"/>
    </source>
</evidence>
<dbReference type="EMBL" id="MFIQ01000025">
    <property type="protein sequence ID" value="OGF93282.1"/>
    <property type="molecule type" value="Genomic_DNA"/>
</dbReference>
<dbReference type="PROSITE" id="PS50935">
    <property type="entry name" value="SSB"/>
    <property type="match status" value="1"/>
</dbReference>
<evidence type="ECO:0000256" key="3">
    <source>
        <dbReference type="PIRNR" id="PIRNR002070"/>
    </source>
</evidence>
<dbReference type="Proteomes" id="UP000178894">
    <property type="component" value="Unassembled WGS sequence"/>
</dbReference>
<dbReference type="Pfam" id="PF00436">
    <property type="entry name" value="SSB"/>
    <property type="match status" value="1"/>
</dbReference>
<dbReference type="InterPro" id="IPR011344">
    <property type="entry name" value="ssDNA-bd"/>
</dbReference>
<comment type="caution">
    <text evidence="5">The sequence shown here is derived from an EMBL/GenBank/DDBJ whole genome shotgun (WGS) entry which is preliminary data.</text>
</comment>
<comment type="caution">
    <text evidence="2">Lacks conserved residue(s) required for the propagation of feature annotation.</text>
</comment>
<protein>
    <recommendedName>
        <fullName evidence="2 3">Single-stranded DNA-binding protein</fullName>
        <shortName evidence="2">SSB</shortName>
    </recommendedName>
</protein>
<dbReference type="InterPro" id="IPR012340">
    <property type="entry name" value="NA-bd_OB-fold"/>
</dbReference>
<feature type="compositionally biased region" description="Acidic residues" evidence="4">
    <location>
        <begin position="145"/>
        <end position="156"/>
    </location>
</feature>
<gene>
    <name evidence="5" type="ORF">A3G54_00860</name>
</gene>
<dbReference type="InterPro" id="IPR000424">
    <property type="entry name" value="Primosome_PriB/ssb"/>
</dbReference>
<dbReference type="AlphaFoldDB" id="A0A1F5XZM0"/>
<reference evidence="5 6" key="1">
    <citation type="journal article" date="2016" name="Nat. Commun.">
        <title>Thousands of microbial genomes shed light on interconnected biogeochemical processes in an aquifer system.</title>
        <authorList>
            <person name="Anantharaman K."/>
            <person name="Brown C.T."/>
            <person name="Hug L.A."/>
            <person name="Sharon I."/>
            <person name="Castelle C.J."/>
            <person name="Probst A.J."/>
            <person name="Thomas B.C."/>
            <person name="Singh A."/>
            <person name="Wilkins M.J."/>
            <person name="Karaoz U."/>
            <person name="Brodie E.L."/>
            <person name="Williams K.H."/>
            <person name="Hubbard S.S."/>
            <person name="Banfield J.F."/>
        </authorList>
    </citation>
    <scope>NUCLEOTIDE SEQUENCE [LARGE SCALE GENOMIC DNA]</scope>
</reference>
<sequence length="156" mass="17270">MNLNKVFLIGNLTRDPETRALPSGQSVTSFSIATNRVYKKDGKQEKQTEFHNIVAFGRLAEICSQYLTRGKMILVEGRLVNRNWEAKDGTKKNRTEIIMENMQMGPRTGYGDPGNSPASPSASQSGSDSQAGKAGKEELETIEYPSDEINPDEIPF</sequence>
<dbReference type="GO" id="GO:0006260">
    <property type="term" value="P:DNA replication"/>
    <property type="evidence" value="ECO:0007669"/>
    <property type="project" value="InterPro"/>
</dbReference>
<dbReference type="Gene3D" id="2.40.50.140">
    <property type="entry name" value="Nucleic acid-binding proteins"/>
    <property type="match status" value="1"/>
</dbReference>
<accession>A0A1F5XZM0</accession>
<dbReference type="NCBIfam" id="TIGR00621">
    <property type="entry name" value="ssb"/>
    <property type="match status" value="1"/>
</dbReference>
<dbReference type="PANTHER" id="PTHR10302">
    <property type="entry name" value="SINGLE-STRANDED DNA-BINDING PROTEIN"/>
    <property type="match status" value="1"/>
</dbReference>
<evidence type="ECO:0000313" key="6">
    <source>
        <dbReference type="Proteomes" id="UP000178894"/>
    </source>
</evidence>
<dbReference type="PANTHER" id="PTHR10302:SF27">
    <property type="entry name" value="SINGLE-STRANDED DNA-BINDING PROTEIN"/>
    <property type="match status" value="1"/>
</dbReference>
<proteinExistence type="inferred from homology"/>
<dbReference type="HAMAP" id="MF_00984">
    <property type="entry name" value="SSB"/>
    <property type="match status" value="1"/>
</dbReference>
<comment type="subunit">
    <text evidence="2">Homotetramer.</text>
</comment>